<dbReference type="PANTHER" id="PTHR47381:SF3">
    <property type="entry name" value="ALPHA_BETA-HYDROLASES SUPERFAMILY PROTEIN"/>
    <property type="match status" value="1"/>
</dbReference>
<protein>
    <submittedName>
        <fullName evidence="1">Alpha/Beta hydrolase protein</fullName>
    </submittedName>
</protein>
<organism evidence="1 2">
    <name type="scientific">Mycena albidolilacea</name>
    <dbReference type="NCBI Taxonomy" id="1033008"/>
    <lineage>
        <taxon>Eukaryota</taxon>
        <taxon>Fungi</taxon>
        <taxon>Dikarya</taxon>
        <taxon>Basidiomycota</taxon>
        <taxon>Agaricomycotina</taxon>
        <taxon>Agaricomycetes</taxon>
        <taxon>Agaricomycetidae</taxon>
        <taxon>Agaricales</taxon>
        <taxon>Marasmiineae</taxon>
        <taxon>Mycenaceae</taxon>
        <taxon>Mycena</taxon>
    </lineage>
</organism>
<proteinExistence type="predicted"/>
<sequence>MKQTTVIAGLDVHIYTAAKFATSTKPILALFALHGRLGSSDTGSVQDLISGLVDAAEKHEGERDLLVVAFDHRNHGTRLRDPIANLDFKENANHVHDMWAIQTGTAQDVSFLIDFLEAYLFPTRERTIVEWGVAGISLGGHSTWLVAAADPRVRLAIPIIGCPDYLKLIEPRAVAHGITVGPPHFPESLVKVIRAKAVTALPYTSGGSENPFLGKKVLVLSGGDDTLVPWTASQAFVEGLEVGPTGRKEVIVFDGVGHAVPPQMVQAAAEFVLSVL</sequence>
<dbReference type="InterPro" id="IPR029058">
    <property type="entry name" value="AB_hydrolase_fold"/>
</dbReference>
<dbReference type="AlphaFoldDB" id="A0AAD7AAD3"/>
<gene>
    <name evidence="1" type="ORF">DFH08DRAFT_859259</name>
</gene>
<dbReference type="EMBL" id="JARIHO010000012">
    <property type="protein sequence ID" value="KAJ7352539.1"/>
    <property type="molecule type" value="Genomic_DNA"/>
</dbReference>
<name>A0AAD7AAD3_9AGAR</name>
<dbReference type="Gene3D" id="3.40.50.1820">
    <property type="entry name" value="alpha/beta hydrolase"/>
    <property type="match status" value="1"/>
</dbReference>
<evidence type="ECO:0000313" key="1">
    <source>
        <dbReference type="EMBL" id="KAJ7352539.1"/>
    </source>
</evidence>
<keyword evidence="1" id="KW-0378">Hydrolase</keyword>
<comment type="caution">
    <text evidence="1">The sequence shown here is derived from an EMBL/GenBank/DDBJ whole genome shotgun (WGS) entry which is preliminary data.</text>
</comment>
<reference evidence="1" key="1">
    <citation type="submission" date="2023-03" db="EMBL/GenBank/DDBJ databases">
        <title>Massive genome expansion in bonnet fungi (Mycena s.s.) driven by repeated elements and novel gene families across ecological guilds.</title>
        <authorList>
            <consortium name="Lawrence Berkeley National Laboratory"/>
            <person name="Harder C.B."/>
            <person name="Miyauchi S."/>
            <person name="Viragh M."/>
            <person name="Kuo A."/>
            <person name="Thoen E."/>
            <person name="Andreopoulos B."/>
            <person name="Lu D."/>
            <person name="Skrede I."/>
            <person name="Drula E."/>
            <person name="Henrissat B."/>
            <person name="Morin E."/>
            <person name="Kohler A."/>
            <person name="Barry K."/>
            <person name="LaButti K."/>
            <person name="Morin E."/>
            <person name="Salamov A."/>
            <person name="Lipzen A."/>
            <person name="Mereny Z."/>
            <person name="Hegedus B."/>
            <person name="Baldrian P."/>
            <person name="Stursova M."/>
            <person name="Weitz H."/>
            <person name="Taylor A."/>
            <person name="Grigoriev I.V."/>
            <person name="Nagy L.G."/>
            <person name="Martin F."/>
            <person name="Kauserud H."/>
        </authorList>
    </citation>
    <scope>NUCLEOTIDE SEQUENCE</scope>
    <source>
        <strain evidence="1">CBHHK002</strain>
    </source>
</reference>
<keyword evidence="2" id="KW-1185">Reference proteome</keyword>
<evidence type="ECO:0000313" key="2">
    <source>
        <dbReference type="Proteomes" id="UP001218218"/>
    </source>
</evidence>
<dbReference type="Proteomes" id="UP001218218">
    <property type="component" value="Unassembled WGS sequence"/>
</dbReference>
<dbReference type="PANTHER" id="PTHR47381">
    <property type="entry name" value="ALPHA/BETA-HYDROLASES SUPERFAMILY PROTEIN"/>
    <property type="match status" value="1"/>
</dbReference>
<accession>A0AAD7AAD3</accession>
<dbReference type="GO" id="GO:0016787">
    <property type="term" value="F:hydrolase activity"/>
    <property type="evidence" value="ECO:0007669"/>
    <property type="project" value="UniProtKB-KW"/>
</dbReference>
<dbReference type="SUPFAM" id="SSF53474">
    <property type="entry name" value="alpha/beta-Hydrolases"/>
    <property type="match status" value="1"/>
</dbReference>